<dbReference type="SUPFAM" id="SSF161070">
    <property type="entry name" value="SNF-like"/>
    <property type="match status" value="1"/>
</dbReference>
<dbReference type="InterPro" id="IPR000175">
    <property type="entry name" value="Na/ntran_symport"/>
</dbReference>
<accession>V8PDF9</accession>
<comment type="caution">
    <text evidence="8">The sequence shown here is derived from an EMBL/GenBank/DDBJ whole genome shotgun (WGS) entry which is preliminary data.</text>
</comment>
<reference evidence="8 9" key="1">
    <citation type="journal article" date="2013" name="Proc. Natl. Acad. Sci. U.S.A.">
        <title>The king cobra genome reveals dynamic gene evolution and adaptation in the snake venom system.</title>
        <authorList>
            <person name="Vonk F.J."/>
            <person name="Casewell N.R."/>
            <person name="Henkel C.V."/>
            <person name="Heimberg A.M."/>
            <person name="Jansen H.J."/>
            <person name="McCleary R.J."/>
            <person name="Kerkkamp H.M."/>
            <person name="Vos R.A."/>
            <person name="Guerreiro I."/>
            <person name="Calvete J.J."/>
            <person name="Wuster W."/>
            <person name="Woods A.E."/>
            <person name="Logan J.M."/>
            <person name="Harrison R.A."/>
            <person name="Castoe T.A."/>
            <person name="de Koning A.P."/>
            <person name="Pollock D.D."/>
            <person name="Yandell M."/>
            <person name="Calderon D."/>
            <person name="Renjifo C."/>
            <person name="Currier R.B."/>
            <person name="Salgado D."/>
            <person name="Pla D."/>
            <person name="Sanz L."/>
            <person name="Hyder A.S."/>
            <person name="Ribeiro J.M."/>
            <person name="Arntzen J.W."/>
            <person name="van den Thillart G.E."/>
            <person name="Boetzer M."/>
            <person name="Pirovano W."/>
            <person name="Dirks R.P."/>
            <person name="Spaink H.P."/>
            <person name="Duboule D."/>
            <person name="McGlinn E."/>
            <person name="Kini R.M."/>
            <person name="Richardson M.K."/>
        </authorList>
    </citation>
    <scope>NUCLEOTIDE SEQUENCE</scope>
    <source>
        <tissue evidence="8">Blood</tissue>
    </source>
</reference>
<evidence type="ECO:0000256" key="6">
    <source>
        <dbReference type="SAM" id="MobiDB-lite"/>
    </source>
</evidence>
<dbReference type="OrthoDB" id="6151445at2759"/>
<keyword evidence="9" id="KW-1185">Reference proteome</keyword>
<name>V8PDF9_OPHHA</name>
<dbReference type="Proteomes" id="UP000018936">
    <property type="component" value="Unassembled WGS sequence"/>
</dbReference>
<dbReference type="EMBL" id="AZIM01000290">
    <property type="protein sequence ID" value="ETE71971.1"/>
    <property type="molecule type" value="Genomic_DNA"/>
</dbReference>
<dbReference type="AlphaFoldDB" id="V8PDF9"/>
<keyword evidence="3 7" id="KW-0812">Transmembrane</keyword>
<dbReference type="GO" id="GO:0016020">
    <property type="term" value="C:membrane"/>
    <property type="evidence" value="ECO:0007669"/>
    <property type="project" value="UniProtKB-SubCell"/>
</dbReference>
<dbReference type="Pfam" id="PF00209">
    <property type="entry name" value="SNF"/>
    <property type="match status" value="1"/>
</dbReference>
<evidence type="ECO:0000256" key="2">
    <source>
        <dbReference type="ARBA" id="ARBA00022448"/>
    </source>
</evidence>
<evidence type="ECO:0000256" key="7">
    <source>
        <dbReference type="SAM" id="Phobius"/>
    </source>
</evidence>
<proteinExistence type="predicted"/>
<feature type="transmembrane region" description="Helical" evidence="7">
    <location>
        <begin position="75"/>
        <end position="96"/>
    </location>
</feature>
<dbReference type="InterPro" id="IPR037272">
    <property type="entry name" value="SNS_sf"/>
</dbReference>
<sequence>MGVEKMIRLRVSWFSETFCHKGEKNTESGLQSQHIAPNNLAGRQQKWPAVLHFNHCTTEALTDCGGMYVFQLFDYYAASGMCLLFVAIFETLCIGWQSHRYRGGLLGVHRGSGEPLAKILCSSEKSHSKSHSWLAPPTPPLPGVPMWLILDAGKWRHTWRLGEGEKRASWKEGKNAPPPPCYRRLTRPRTPWPRPPSSRAENPLLKFLEPTPA</sequence>
<evidence type="ECO:0000256" key="1">
    <source>
        <dbReference type="ARBA" id="ARBA00004141"/>
    </source>
</evidence>
<organism evidence="8 9">
    <name type="scientific">Ophiophagus hannah</name>
    <name type="common">King cobra</name>
    <name type="synonym">Naja hannah</name>
    <dbReference type="NCBI Taxonomy" id="8665"/>
    <lineage>
        <taxon>Eukaryota</taxon>
        <taxon>Metazoa</taxon>
        <taxon>Chordata</taxon>
        <taxon>Craniata</taxon>
        <taxon>Vertebrata</taxon>
        <taxon>Euteleostomi</taxon>
        <taxon>Lepidosauria</taxon>
        <taxon>Squamata</taxon>
        <taxon>Bifurcata</taxon>
        <taxon>Unidentata</taxon>
        <taxon>Episquamata</taxon>
        <taxon>Toxicofera</taxon>
        <taxon>Serpentes</taxon>
        <taxon>Colubroidea</taxon>
        <taxon>Elapidae</taxon>
        <taxon>Elapinae</taxon>
        <taxon>Ophiophagus</taxon>
    </lineage>
</organism>
<evidence type="ECO:0000256" key="4">
    <source>
        <dbReference type="ARBA" id="ARBA00022989"/>
    </source>
</evidence>
<gene>
    <name evidence="8" type="primary">SLC6A13</name>
    <name evidence="8" type="ORF">L345_02210</name>
</gene>
<keyword evidence="4 7" id="KW-1133">Transmembrane helix</keyword>
<keyword evidence="5 7" id="KW-0472">Membrane</keyword>
<feature type="non-terminal residue" evidence="8">
    <location>
        <position position="1"/>
    </location>
</feature>
<protein>
    <submittedName>
        <fullName evidence="8">Sodium-and chloride-dependent GABA transporter 2</fullName>
    </submittedName>
</protein>
<evidence type="ECO:0000256" key="5">
    <source>
        <dbReference type="ARBA" id="ARBA00023136"/>
    </source>
</evidence>
<comment type="subcellular location">
    <subcellularLocation>
        <location evidence="1">Membrane</location>
        <topology evidence="1">Multi-pass membrane protein</topology>
    </subcellularLocation>
</comment>
<keyword evidence="2" id="KW-0813">Transport</keyword>
<evidence type="ECO:0000313" key="9">
    <source>
        <dbReference type="Proteomes" id="UP000018936"/>
    </source>
</evidence>
<evidence type="ECO:0000313" key="8">
    <source>
        <dbReference type="EMBL" id="ETE71971.1"/>
    </source>
</evidence>
<evidence type="ECO:0000256" key="3">
    <source>
        <dbReference type="ARBA" id="ARBA00022692"/>
    </source>
</evidence>
<feature type="region of interest" description="Disordered" evidence="6">
    <location>
        <begin position="166"/>
        <end position="213"/>
    </location>
</feature>